<keyword evidence="2" id="KW-1185">Reference proteome</keyword>
<protein>
    <submittedName>
        <fullName evidence="1">Uncharacterized protein</fullName>
    </submittedName>
</protein>
<dbReference type="EMBL" id="OW240916">
    <property type="protein sequence ID" value="CAH2293090.1"/>
    <property type="molecule type" value="Genomic_DNA"/>
</dbReference>
<organism evidence="1 2">
    <name type="scientific">Pelobates cultripes</name>
    <name type="common">Western spadefoot toad</name>
    <dbReference type="NCBI Taxonomy" id="61616"/>
    <lineage>
        <taxon>Eukaryota</taxon>
        <taxon>Metazoa</taxon>
        <taxon>Chordata</taxon>
        <taxon>Craniata</taxon>
        <taxon>Vertebrata</taxon>
        <taxon>Euteleostomi</taxon>
        <taxon>Amphibia</taxon>
        <taxon>Batrachia</taxon>
        <taxon>Anura</taxon>
        <taxon>Pelobatoidea</taxon>
        <taxon>Pelobatidae</taxon>
        <taxon>Pelobates</taxon>
    </lineage>
</organism>
<accession>A0AAD1S5A8</accession>
<proteinExistence type="predicted"/>
<evidence type="ECO:0000313" key="1">
    <source>
        <dbReference type="EMBL" id="CAH2293090.1"/>
    </source>
</evidence>
<dbReference type="AlphaFoldDB" id="A0AAD1S5A8"/>
<name>A0AAD1S5A8_PELCU</name>
<gene>
    <name evidence="1" type="ORF">PECUL_23A023371</name>
</gene>
<feature type="non-terminal residue" evidence="1">
    <location>
        <position position="73"/>
    </location>
</feature>
<reference evidence="1" key="1">
    <citation type="submission" date="2022-03" db="EMBL/GenBank/DDBJ databases">
        <authorList>
            <person name="Alioto T."/>
            <person name="Alioto T."/>
            <person name="Gomez Garrido J."/>
        </authorList>
    </citation>
    <scope>NUCLEOTIDE SEQUENCE</scope>
</reference>
<sequence>MQALPIGIPAPVLCTLAHTYDFVSPKYHMDYVLQSITKNPANLMAANHVSVWNKCSQLQKQWSPMYLSWTDRI</sequence>
<evidence type="ECO:0000313" key="2">
    <source>
        <dbReference type="Proteomes" id="UP001295444"/>
    </source>
</evidence>
<dbReference type="Proteomes" id="UP001295444">
    <property type="component" value="Chromosome 05"/>
</dbReference>